<gene>
    <name evidence="7" type="ORF">ECPE_LOCUS11526</name>
</gene>
<evidence type="ECO:0000256" key="4">
    <source>
        <dbReference type="ARBA" id="ARBA00022989"/>
    </source>
</evidence>
<dbReference type="EMBL" id="UZAN01051003">
    <property type="protein sequence ID" value="VDP88615.1"/>
    <property type="molecule type" value="Genomic_DNA"/>
</dbReference>
<protein>
    <submittedName>
        <fullName evidence="9">DUF4065 domain-containing protein</fullName>
    </submittedName>
</protein>
<dbReference type="GO" id="GO:0007009">
    <property type="term" value="P:plasma membrane organization"/>
    <property type="evidence" value="ECO:0007669"/>
    <property type="project" value="TreeGrafter"/>
</dbReference>
<dbReference type="Pfam" id="PF22901">
    <property type="entry name" value="dsrm_Ferlin"/>
    <property type="match status" value="1"/>
</dbReference>
<dbReference type="PANTHER" id="PTHR12546">
    <property type="entry name" value="FER-1-LIKE"/>
    <property type="match status" value="1"/>
</dbReference>
<keyword evidence="4" id="KW-1133">Transmembrane helix</keyword>
<evidence type="ECO:0000256" key="2">
    <source>
        <dbReference type="ARBA" id="ARBA00022692"/>
    </source>
</evidence>
<evidence type="ECO:0000313" key="7">
    <source>
        <dbReference type="EMBL" id="VDP88615.1"/>
    </source>
</evidence>
<organism evidence="9">
    <name type="scientific">Echinostoma caproni</name>
    <dbReference type="NCBI Taxonomy" id="27848"/>
    <lineage>
        <taxon>Eukaryota</taxon>
        <taxon>Metazoa</taxon>
        <taxon>Spiralia</taxon>
        <taxon>Lophotrochozoa</taxon>
        <taxon>Platyhelminthes</taxon>
        <taxon>Trematoda</taxon>
        <taxon>Digenea</taxon>
        <taxon>Plagiorchiida</taxon>
        <taxon>Echinostomata</taxon>
        <taxon>Echinostomatoidea</taxon>
        <taxon>Echinostomatidae</taxon>
        <taxon>Echinostoma</taxon>
    </lineage>
</organism>
<dbReference type="OrthoDB" id="10059618at2759"/>
<evidence type="ECO:0000313" key="9">
    <source>
        <dbReference type="WBParaSite" id="ECPE_0001156101-mRNA-1"/>
    </source>
</evidence>
<feature type="domain" description="Ferlin dsRNA-binding" evidence="6">
    <location>
        <begin position="25"/>
        <end position="112"/>
    </location>
</feature>
<dbReference type="GO" id="GO:0016020">
    <property type="term" value="C:membrane"/>
    <property type="evidence" value="ECO:0007669"/>
    <property type="project" value="UniProtKB-SubCell"/>
</dbReference>
<comment type="subcellular location">
    <subcellularLocation>
        <location evidence="1">Membrane</location>
    </subcellularLocation>
</comment>
<accession>A0A183AX41</accession>
<dbReference type="InterPro" id="IPR055072">
    <property type="entry name" value="Ferlin_DSRM"/>
</dbReference>
<evidence type="ECO:0000256" key="1">
    <source>
        <dbReference type="ARBA" id="ARBA00004370"/>
    </source>
</evidence>
<sequence>MDHDRIGSDDLIGETRIDIENRFHSPYRATCGLMQKYHGHGYAKWKDSLLPTEILERLCKARGKPAPVYNLLENLVTVDGQEFRSKTEIKNETGNTIKSVEPLALQVLNNYQMIEPDIRLVKEHIETRDLVHPDRPGLSQGKLQMWVDLFEREVAVPPPAIDISPRQPFKWELRVIVWNTADVILNDTSLFSSEQSSDIYVKGWVKGVGIDDQKTDVHYR</sequence>
<keyword evidence="3" id="KW-0677">Repeat</keyword>
<reference evidence="7 8" key="2">
    <citation type="submission" date="2018-11" db="EMBL/GenBank/DDBJ databases">
        <authorList>
            <consortium name="Pathogen Informatics"/>
        </authorList>
    </citation>
    <scope>NUCLEOTIDE SEQUENCE [LARGE SCALE GENOMIC DNA]</scope>
    <source>
        <strain evidence="7 8">Egypt</strain>
    </source>
</reference>
<evidence type="ECO:0000256" key="3">
    <source>
        <dbReference type="ARBA" id="ARBA00022737"/>
    </source>
</evidence>
<name>A0A183AX41_9TREM</name>
<keyword evidence="8" id="KW-1185">Reference proteome</keyword>
<dbReference type="SUPFAM" id="SSF49562">
    <property type="entry name" value="C2 domain (Calcium/lipid-binding domain, CaLB)"/>
    <property type="match status" value="1"/>
</dbReference>
<evidence type="ECO:0000256" key="5">
    <source>
        <dbReference type="ARBA" id="ARBA00023136"/>
    </source>
</evidence>
<dbReference type="Proteomes" id="UP000272942">
    <property type="component" value="Unassembled WGS sequence"/>
</dbReference>
<dbReference type="WBParaSite" id="ECPE_0001156101-mRNA-1">
    <property type="protein sequence ID" value="ECPE_0001156101-mRNA-1"/>
    <property type="gene ID" value="ECPE_0001156101"/>
</dbReference>
<dbReference type="PANTHER" id="PTHR12546:SF60">
    <property type="entry name" value="MISFIRE, ISOFORM F"/>
    <property type="match status" value="1"/>
</dbReference>
<reference evidence="9" key="1">
    <citation type="submission" date="2016-06" db="UniProtKB">
        <authorList>
            <consortium name="WormBaseParasite"/>
        </authorList>
    </citation>
    <scope>IDENTIFICATION</scope>
</reference>
<evidence type="ECO:0000259" key="6">
    <source>
        <dbReference type="Pfam" id="PF22901"/>
    </source>
</evidence>
<dbReference type="InterPro" id="IPR035892">
    <property type="entry name" value="C2_domain_sf"/>
</dbReference>
<evidence type="ECO:0000313" key="8">
    <source>
        <dbReference type="Proteomes" id="UP000272942"/>
    </source>
</evidence>
<dbReference type="AlphaFoldDB" id="A0A183AX41"/>
<keyword evidence="5" id="KW-0472">Membrane</keyword>
<keyword evidence="2" id="KW-0812">Transmembrane</keyword>
<dbReference type="InterPro" id="IPR037721">
    <property type="entry name" value="Ferlin"/>
</dbReference>
<proteinExistence type="predicted"/>